<protein>
    <submittedName>
        <fullName evidence="3">Uncharacterized protein</fullName>
    </submittedName>
</protein>
<keyword evidence="2" id="KW-0472">Membrane</keyword>
<dbReference type="Proteomes" id="UP000261905">
    <property type="component" value="Unassembled WGS sequence"/>
</dbReference>
<dbReference type="EMBL" id="QUBQ01000001">
    <property type="protein sequence ID" value="REK77283.1"/>
    <property type="molecule type" value="Genomic_DNA"/>
</dbReference>
<feature type="compositionally biased region" description="Basic residues" evidence="1">
    <location>
        <begin position="1"/>
        <end position="12"/>
    </location>
</feature>
<evidence type="ECO:0000256" key="2">
    <source>
        <dbReference type="SAM" id="Phobius"/>
    </source>
</evidence>
<sequence length="78" mass="9148">MSRKQRHSRTSRSHQPEEAGDITNAAAAQEGEPLKLPPRRKKFPSSLHKVNKWYYNLLFFLFLCLVAFLFWYGNTFSS</sequence>
<organism evidence="3 4">
    <name type="scientific">Paenibacillus paeoniae</name>
    <dbReference type="NCBI Taxonomy" id="2292705"/>
    <lineage>
        <taxon>Bacteria</taxon>
        <taxon>Bacillati</taxon>
        <taxon>Bacillota</taxon>
        <taxon>Bacilli</taxon>
        <taxon>Bacillales</taxon>
        <taxon>Paenibacillaceae</taxon>
        <taxon>Paenibacillus</taxon>
    </lineage>
</organism>
<comment type="caution">
    <text evidence="3">The sequence shown here is derived from an EMBL/GenBank/DDBJ whole genome shotgun (WGS) entry which is preliminary data.</text>
</comment>
<proteinExistence type="predicted"/>
<evidence type="ECO:0000256" key="1">
    <source>
        <dbReference type="SAM" id="MobiDB-lite"/>
    </source>
</evidence>
<reference evidence="3 4" key="1">
    <citation type="submission" date="2018-08" db="EMBL/GenBank/DDBJ databases">
        <title>Paenibacillus sp. M4BSY-1, whole genome shotgun sequence.</title>
        <authorList>
            <person name="Tuo L."/>
        </authorList>
    </citation>
    <scope>NUCLEOTIDE SEQUENCE [LARGE SCALE GENOMIC DNA]</scope>
    <source>
        <strain evidence="3 4">M4BSY-1</strain>
    </source>
</reference>
<name>A0A371PMB5_9BACL</name>
<keyword evidence="4" id="KW-1185">Reference proteome</keyword>
<evidence type="ECO:0000313" key="3">
    <source>
        <dbReference type="EMBL" id="REK77283.1"/>
    </source>
</evidence>
<keyword evidence="2" id="KW-0812">Transmembrane</keyword>
<gene>
    <name evidence="3" type="ORF">DX130_09855</name>
</gene>
<dbReference type="AlphaFoldDB" id="A0A371PMB5"/>
<dbReference type="RefSeq" id="WP_116044798.1">
    <property type="nucleotide sequence ID" value="NZ_QUBQ01000001.1"/>
</dbReference>
<accession>A0A371PMB5</accession>
<feature type="transmembrane region" description="Helical" evidence="2">
    <location>
        <begin position="53"/>
        <end position="72"/>
    </location>
</feature>
<evidence type="ECO:0000313" key="4">
    <source>
        <dbReference type="Proteomes" id="UP000261905"/>
    </source>
</evidence>
<keyword evidence="2" id="KW-1133">Transmembrane helix</keyword>
<dbReference type="OrthoDB" id="2622205at2"/>
<feature type="region of interest" description="Disordered" evidence="1">
    <location>
        <begin position="1"/>
        <end position="41"/>
    </location>
</feature>